<sequence length="44" mass="4689">MYFASELFCAKLTMPGTLALIGSRHSGVTGVLSVEVGEELVVFK</sequence>
<accession>A0A183EY41</accession>
<reference evidence="3" key="1">
    <citation type="submission" date="2016-06" db="UniProtKB">
        <authorList>
            <consortium name="WormBaseParasite"/>
        </authorList>
    </citation>
    <scope>IDENTIFICATION</scope>
</reference>
<reference evidence="1 2" key="2">
    <citation type="submission" date="2018-11" db="EMBL/GenBank/DDBJ databases">
        <authorList>
            <consortium name="Pathogen Informatics"/>
        </authorList>
    </citation>
    <scope>NUCLEOTIDE SEQUENCE [LARGE SCALE GENOMIC DNA]</scope>
</reference>
<gene>
    <name evidence="1" type="ORF">GPUH_LOCUS25882</name>
</gene>
<evidence type="ECO:0000313" key="2">
    <source>
        <dbReference type="Proteomes" id="UP000271098"/>
    </source>
</evidence>
<dbReference type="Proteomes" id="UP000271098">
    <property type="component" value="Unassembled WGS sequence"/>
</dbReference>
<name>A0A183EY41_9BILA</name>
<dbReference type="EMBL" id="UYRT01107377">
    <property type="protein sequence ID" value="VDN44803.1"/>
    <property type="molecule type" value="Genomic_DNA"/>
</dbReference>
<proteinExistence type="predicted"/>
<organism evidence="3">
    <name type="scientific">Gongylonema pulchrum</name>
    <dbReference type="NCBI Taxonomy" id="637853"/>
    <lineage>
        <taxon>Eukaryota</taxon>
        <taxon>Metazoa</taxon>
        <taxon>Ecdysozoa</taxon>
        <taxon>Nematoda</taxon>
        <taxon>Chromadorea</taxon>
        <taxon>Rhabditida</taxon>
        <taxon>Spirurina</taxon>
        <taxon>Spiruromorpha</taxon>
        <taxon>Spiruroidea</taxon>
        <taxon>Gongylonematidae</taxon>
        <taxon>Gongylonema</taxon>
    </lineage>
</organism>
<protein>
    <submittedName>
        <fullName evidence="3">Usp domain-containing protein</fullName>
    </submittedName>
</protein>
<evidence type="ECO:0000313" key="3">
    <source>
        <dbReference type="WBParaSite" id="GPUH_0002591201-mRNA-1"/>
    </source>
</evidence>
<evidence type="ECO:0000313" key="1">
    <source>
        <dbReference type="EMBL" id="VDN44803.1"/>
    </source>
</evidence>
<keyword evidence="2" id="KW-1185">Reference proteome</keyword>
<dbReference type="AlphaFoldDB" id="A0A183EY41"/>
<dbReference type="WBParaSite" id="GPUH_0002591201-mRNA-1">
    <property type="protein sequence ID" value="GPUH_0002591201-mRNA-1"/>
    <property type="gene ID" value="GPUH_0002591201"/>
</dbReference>